<gene>
    <name evidence="5" type="ORF">M5D96_000293</name>
</gene>
<proteinExistence type="predicted"/>
<evidence type="ECO:0000256" key="1">
    <source>
        <dbReference type="ARBA" id="ARBA00005005"/>
    </source>
</evidence>
<name>A0A9P9YW24_9MUSC</name>
<dbReference type="GO" id="GO:0045202">
    <property type="term" value="C:synapse"/>
    <property type="evidence" value="ECO:0007669"/>
    <property type="project" value="GOC"/>
</dbReference>
<evidence type="ECO:0000259" key="4">
    <source>
        <dbReference type="Pfam" id="PF00755"/>
    </source>
</evidence>
<evidence type="ECO:0000256" key="2">
    <source>
        <dbReference type="ARBA" id="ARBA00023315"/>
    </source>
</evidence>
<reference evidence="5" key="1">
    <citation type="journal article" date="2023" name="Genome Biol. Evol.">
        <title>Long-read-based Genome Assembly of Drosophila gunungcola Reveals Fewer Chemosensory Genes in Flower-breeding Species.</title>
        <authorList>
            <person name="Negi A."/>
            <person name="Liao B.Y."/>
            <person name="Yeh S.D."/>
        </authorList>
    </citation>
    <scope>NUCLEOTIDE SEQUENCE</scope>
    <source>
        <strain evidence="5">Sukarami</strain>
    </source>
</reference>
<dbReference type="PANTHER" id="PTHR22589">
    <property type="entry name" value="CARNITINE O-ACYLTRANSFERASE"/>
    <property type="match status" value="1"/>
</dbReference>
<dbReference type="GO" id="GO:0005737">
    <property type="term" value="C:cytoplasm"/>
    <property type="evidence" value="ECO:0007669"/>
    <property type="project" value="TreeGrafter"/>
</dbReference>
<keyword evidence="2" id="KW-0808">Transferase</keyword>
<dbReference type="SUPFAM" id="SSF52777">
    <property type="entry name" value="CoA-dependent acyltransferases"/>
    <property type="match status" value="1"/>
</dbReference>
<dbReference type="GO" id="GO:0004102">
    <property type="term" value="F:choline O-acetyltransferase activity"/>
    <property type="evidence" value="ECO:0007669"/>
    <property type="project" value="TreeGrafter"/>
</dbReference>
<dbReference type="GO" id="GO:0007274">
    <property type="term" value="P:neuromuscular synaptic transmission"/>
    <property type="evidence" value="ECO:0007669"/>
    <property type="project" value="TreeGrafter"/>
</dbReference>
<comment type="pathway">
    <text evidence="1">Lipid metabolism; fatty acid beta-oxidation.</text>
</comment>
<accession>A0A9P9YW24</accession>
<dbReference type="PROSITE" id="PS00439">
    <property type="entry name" value="ACYLTRANSF_C_1"/>
    <property type="match status" value="1"/>
</dbReference>
<dbReference type="InterPro" id="IPR039551">
    <property type="entry name" value="Cho/carn_acyl_trans"/>
</dbReference>
<dbReference type="PANTHER" id="PTHR22589:SF14">
    <property type="entry name" value="CHOLINE O-ACETYLTRANSFERASE"/>
    <property type="match status" value="1"/>
</dbReference>
<feature type="domain" description="Choline/carnitine acyltransferase" evidence="4">
    <location>
        <begin position="62"/>
        <end position="121"/>
    </location>
</feature>
<dbReference type="Proteomes" id="UP001059596">
    <property type="component" value="Chromosome 3R"/>
</dbReference>
<dbReference type="Pfam" id="PF00755">
    <property type="entry name" value="Carn_acyltransf"/>
    <property type="match status" value="1"/>
</dbReference>
<keyword evidence="2" id="KW-0012">Acyltransferase</keyword>
<sequence>MRQITQQFNSVFNKWLISDCRNALVFFVLPGWKDSILSIPKKWLSTAESVDEFGFPDTLPKVPVPSLDETMADYIRALEPITTPAQLERTKELIRQFTAPQGIGPRLHQYLLDKREAEDNWAC</sequence>
<dbReference type="EMBL" id="JAMKOV010000001">
    <property type="protein sequence ID" value="KAI8044142.1"/>
    <property type="molecule type" value="Genomic_DNA"/>
</dbReference>
<dbReference type="AlphaFoldDB" id="A0A9P9YW24"/>
<evidence type="ECO:0000256" key="3">
    <source>
        <dbReference type="ARBA" id="ARBA00048999"/>
    </source>
</evidence>
<dbReference type="GO" id="GO:0008292">
    <property type="term" value="P:acetylcholine biosynthetic process"/>
    <property type="evidence" value="ECO:0007669"/>
    <property type="project" value="TreeGrafter"/>
</dbReference>
<dbReference type="InterPro" id="IPR042572">
    <property type="entry name" value="Carn_acyl_trans_N"/>
</dbReference>
<dbReference type="GO" id="GO:0043005">
    <property type="term" value="C:neuron projection"/>
    <property type="evidence" value="ECO:0007669"/>
    <property type="project" value="TreeGrafter"/>
</dbReference>
<evidence type="ECO:0000313" key="6">
    <source>
        <dbReference type="Proteomes" id="UP001059596"/>
    </source>
</evidence>
<protein>
    <recommendedName>
        <fullName evidence="4">Choline/carnitine acyltransferase domain-containing protein</fullName>
    </recommendedName>
</protein>
<organism evidence="5 6">
    <name type="scientific">Drosophila gunungcola</name>
    <name type="common">fruit fly</name>
    <dbReference type="NCBI Taxonomy" id="103775"/>
    <lineage>
        <taxon>Eukaryota</taxon>
        <taxon>Metazoa</taxon>
        <taxon>Ecdysozoa</taxon>
        <taxon>Arthropoda</taxon>
        <taxon>Hexapoda</taxon>
        <taxon>Insecta</taxon>
        <taxon>Pterygota</taxon>
        <taxon>Neoptera</taxon>
        <taxon>Endopterygota</taxon>
        <taxon>Diptera</taxon>
        <taxon>Brachycera</taxon>
        <taxon>Muscomorpha</taxon>
        <taxon>Ephydroidea</taxon>
        <taxon>Drosophilidae</taxon>
        <taxon>Drosophila</taxon>
        <taxon>Sophophora</taxon>
    </lineage>
</organism>
<keyword evidence="6" id="KW-1185">Reference proteome</keyword>
<comment type="caution">
    <text evidence="5">The sequence shown here is derived from an EMBL/GenBank/DDBJ whole genome shotgun (WGS) entry which is preliminary data.</text>
</comment>
<comment type="catalytic activity">
    <reaction evidence="3">
        <text>4,8-dimethylnonanoyl-CoA + (R)-carnitine = O-4,8-dimethylnonanoyl-(R)-carnitine + CoA</text>
        <dbReference type="Rhea" id="RHEA:44860"/>
        <dbReference type="ChEBI" id="CHEBI:16347"/>
        <dbReference type="ChEBI" id="CHEBI:57287"/>
        <dbReference type="ChEBI" id="CHEBI:77061"/>
        <dbReference type="ChEBI" id="CHEBI:84654"/>
    </reaction>
</comment>
<evidence type="ECO:0000313" key="5">
    <source>
        <dbReference type="EMBL" id="KAI8044142.1"/>
    </source>
</evidence>
<dbReference type="InterPro" id="IPR000542">
    <property type="entry name" value="Carn_acyl_trans"/>
</dbReference>
<dbReference type="Gene3D" id="1.10.275.20">
    <property type="entry name" value="Choline/Carnitine o-acyltransferase"/>
    <property type="match status" value="1"/>
</dbReference>